<accession>A0A396APD9</accession>
<evidence type="ECO:0000313" key="1">
    <source>
        <dbReference type="EMBL" id="RGL83962.1"/>
    </source>
</evidence>
<name>A0A396APD9_PHOVU</name>
<dbReference type="AlphaFoldDB" id="A0A396APD9"/>
<comment type="caution">
    <text evidence="1">The sequence shown here is derived from an EMBL/GenBank/DDBJ whole genome shotgun (WGS) entry which is preliminary data.</text>
</comment>
<dbReference type="Proteomes" id="UP000261278">
    <property type="component" value="Unassembled WGS sequence"/>
</dbReference>
<dbReference type="EMBL" id="QSSN01000021">
    <property type="protein sequence ID" value="RGL83962.1"/>
    <property type="molecule type" value="Genomic_DNA"/>
</dbReference>
<reference evidence="1 2" key="1">
    <citation type="submission" date="2018-08" db="EMBL/GenBank/DDBJ databases">
        <title>A genome reference for cultivated species of the human gut microbiota.</title>
        <authorList>
            <person name="Zou Y."/>
            <person name="Xue W."/>
            <person name="Luo G."/>
        </authorList>
    </citation>
    <scope>NUCLEOTIDE SEQUENCE [LARGE SCALE GENOMIC DNA]</scope>
    <source>
        <strain evidence="1 2">TF05-18</strain>
    </source>
</reference>
<evidence type="ECO:0008006" key="3">
    <source>
        <dbReference type="Google" id="ProtNLM"/>
    </source>
</evidence>
<proteinExistence type="predicted"/>
<sequence>MKIPEKIIKTLPDNIKEPFMYWRNYLEKNISFNLTGSDIHTKEHAERVLLYALLIGNQILDNTRDELTALAHAAIFHDTKRLDDWLDVGHGARAAAYYLKFCDENTNITYLDTAYLIMKYHDYDDNYGKEAIRKTCIKKTEQVIQVYQIFKDADALDRFRLGPTALDARFLRTQAATELINFAQEVVKQTS</sequence>
<dbReference type="SUPFAM" id="SSF109604">
    <property type="entry name" value="HD-domain/PDEase-like"/>
    <property type="match status" value="1"/>
</dbReference>
<dbReference type="Gene3D" id="1.10.3210.10">
    <property type="entry name" value="Hypothetical protein af1432"/>
    <property type="match status" value="1"/>
</dbReference>
<evidence type="ECO:0000313" key="2">
    <source>
        <dbReference type="Proteomes" id="UP000261278"/>
    </source>
</evidence>
<organism evidence="1 2">
    <name type="scientific">Phocaeicola vulgatus</name>
    <name type="common">Bacteroides vulgatus</name>
    <dbReference type="NCBI Taxonomy" id="821"/>
    <lineage>
        <taxon>Bacteria</taxon>
        <taxon>Pseudomonadati</taxon>
        <taxon>Bacteroidota</taxon>
        <taxon>Bacteroidia</taxon>
        <taxon>Bacteroidales</taxon>
        <taxon>Bacteroidaceae</taxon>
        <taxon>Phocaeicola</taxon>
    </lineage>
</organism>
<dbReference type="RefSeq" id="WP_117678366.1">
    <property type="nucleotide sequence ID" value="NZ_JAKKXL010000016.1"/>
</dbReference>
<protein>
    <recommendedName>
        <fullName evidence="3">HD domain-containing protein</fullName>
    </recommendedName>
</protein>
<gene>
    <name evidence="1" type="ORF">DXC44_15820</name>
</gene>
<dbReference type="CDD" id="cd00077">
    <property type="entry name" value="HDc"/>
    <property type="match status" value="1"/>
</dbReference>
<dbReference type="InterPro" id="IPR003607">
    <property type="entry name" value="HD/PDEase_dom"/>
</dbReference>